<evidence type="ECO:0000313" key="1">
    <source>
        <dbReference type="EMBL" id="KAH7920946.1"/>
    </source>
</evidence>
<accession>A0ACB8B590</accession>
<evidence type="ECO:0000313" key="2">
    <source>
        <dbReference type="Proteomes" id="UP000790709"/>
    </source>
</evidence>
<proteinExistence type="predicted"/>
<dbReference type="EMBL" id="MU266550">
    <property type="protein sequence ID" value="KAH7920946.1"/>
    <property type="molecule type" value="Genomic_DNA"/>
</dbReference>
<name>A0ACB8B590_9AGAM</name>
<gene>
    <name evidence="1" type="ORF">BV22DRAFT_766357</name>
</gene>
<organism evidence="1 2">
    <name type="scientific">Leucogyrophana mollusca</name>
    <dbReference type="NCBI Taxonomy" id="85980"/>
    <lineage>
        <taxon>Eukaryota</taxon>
        <taxon>Fungi</taxon>
        <taxon>Dikarya</taxon>
        <taxon>Basidiomycota</taxon>
        <taxon>Agaricomycotina</taxon>
        <taxon>Agaricomycetes</taxon>
        <taxon>Agaricomycetidae</taxon>
        <taxon>Boletales</taxon>
        <taxon>Boletales incertae sedis</taxon>
        <taxon>Leucogyrophana</taxon>
    </lineage>
</organism>
<protein>
    <submittedName>
        <fullName evidence="1">Uncharacterized protein</fullName>
    </submittedName>
</protein>
<keyword evidence="2" id="KW-1185">Reference proteome</keyword>
<sequence length="135" mass="14902">MMTKHPRRLLLFAFVSMVPLVDICLVNASNALDILCSGFTVIVTVEGQEVSIPVCTALLSLRKLSIAQTLCPALFITPIWLHGFLNLHSDSAVPGYPSHECPARSQTRSRFPLYLRRWPLKGNTQAKGLPERGSS</sequence>
<dbReference type="Proteomes" id="UP000790709">
    <property type="component" value="Unassembled WGS sequence"/>
</dbReference>
<reference evidence="1" key="1">
    <citation type="journal article" date="2021" name="New Phytol.">
        <title>Evolutionary innovations through gain and loss of genes in the ectomycorrhizal Boletales.</title>
        <authorList>
            <person name="Wu G."/>
            <person name="Miyauchi S."/>
            <person name="Morin E."/>
            <person name="Kuo A."/>
            <person name="Drula E."/>
            <person name="Varga T."/>
            <person name="Kohler A."/>
            <person name="Feng B."/>
            <person name="Cao Y."/>
            <person name="Lipzen A."/>
            <person name="Daum C."/>
            <person name="Hundley H."/>
            <person name="Pangilinan J."/>
            <person name="Johnson J."/>
            <person name="Barry K."/>
            <person name="LaButti K."/>
            <person name="Ng V."/>
            <person name="Ahrendt S."/>
            <person name="Min B."/>
            <person name="Choi I.G."/>
            <person name="Park H."/>
            <person name="Plett J.M."/>
            <person name="Magnuson J."/>
            <person name="Spatafora J.W."/>
            <person name="Nagy L.G."/>
            <person name="Henrissat B."/>
            <person name="Grigoriev I.V."/>
            <person name="Yang Z.L."/>
            <person name="Xu J."/>
            <person name="Martin F.M."/>
        </authorList>
    </citation>
    <scope>NUCLEOTIDE SEQUENCE</scope>
    <source>
        <strain evidence="1">KUC20120723A-06</strain>
    </source>
</reference>
<comment type="caution">
    <text evidence="1">The sequence shown here is derived from an EMBL/GenBank/DDBJ whole genome shotgun (WGS) entry which is preliminary data.</text>
</comment>